<comment type="caution">
    <text evidence="2">The sequence shown here is derived from an EMBL/GenBank/DDBJ whole genome shotgun (WGS) entry which is preliminary data.</text>
</comment>
<dbReference type="AlphaFoldDB" id="A0A4S4E7K8"/>
<proteinExistence type="predicted"/>
<sequence length="596" mass="65405">MDDGNENFYDNRVVKTTSMYPPSSASGILDDICRPMDGGNENQSQGRSVMDEDMASRACLLKHETTSVSKRPKPVKTTTVSKKEKQPIWPGAKLASLFKSLFTNGNSKKTKKRKAKSTQSCTCSWASTRSAAVRESLKGHAKNAMVLRNENASGNEDDYDDAASSDSSSDLFELDHLAFTGNNNKVIQPPSGLQCSQLVLAPKGLGTALVTASDIGLSPPLAATSVKIRRLRYKITESRMPGEVQVAEVDWIKITSPEELSLMEGSLQSIDFLAGIDDGSTFSSSQYIYMSIRVHIEDHVVELVDSDDFPSLIDGYVKAQNFIIRARHIGVTTLYVSARQQSGREILSQPIKVEVYAPPTLHPSDIFLVPGASYVLTVRGGLTIGAYVEYASMEDGTATIHRSSGRLSAVLPGNTVSLFCRCGLLSVLSTFYQWPQFDSEKGHSVRQNPSHSIPSMGSLFRLQVELPNIGPRLTNLTEPNGLTWHFVKGTVVATMYGNGDIMICHAHGQVRVGIPSSVKLNAQSDQLAGNLFSFYELCKNYQWTVDDEKVLIFKVAEHLHDDKYGIPTARLKEITSTSYLDEKDLGFIEVLYGSYA</sequence>
<keyword evidence="3" id="KW-1185">Reference proteome</keyword>
<accession>A0A4S4E7K8</accession>
<protein>
    <submittedName>
        <fullName evidence="2">Uncharacterized protein</fullName>
    </submittedName>
</protein>
<dbReference type="Proteomes" id="UP000306102">
    <property type="component" value="Unassembled WGS sequence"/>
</dbReference>
<dbReference type="STRING" id="542762.A0A4S4E7K8"/>
<dbReference type="PANTHER" id="PTHR23019:SF0">
    <property type="entry name" value="NUCLEAR PORE MEMBRANE GLYCOPROTEIN 210"/>
    <property type="match status" value="1"/>
</dbReference>
<name>A0A4S4E7K8_CAMSN</name>
<dbReference type="InterPro" id="IPR045197">
    <property type="entry name" value="NUP210-like"/>
</dbReference>
<evidence type="ECO:0000313" key="2">
    <source>
        <dbReference type="EMBL" id="THG11415.1"/>
    </source>
</evidence>
<dbReference type="EMBL" id="SDRB02007307">
    <property type="protein sequence ID" value="THG11415.1"/>
    <property type="molecule type" value="Genomic_DNA"/>
</dbReference>
<feature type="region of interest" description="Disordered" evidence="1">
    <location>
        <begin position="25"/>
        <end position="85"/>
    </location>
</feature>
<dbReference type="PANTHER" id="PTHR23019">
    <property type="entry name" value="NUCLEAR PORE MEMBRANE GLYCOPROTEIN GP210-RELATED"/>
    <property type="match status" value="1"/>
</dbReference>
<evidence type="ECO:0000256" key="1">
    <source>
        <dbReference type="SAM" id="MobiDB-lite"/>
    </source>
</evidence>
<organism evidence="2 3">
    <name type="scientific">Camellia sinensis var. sinensis</name>
    <name type="common">China tea</name>
    <dbReference type="NCBI Taxonomy" id="542762"/>
    <lineage>
        <taxon>Eukaryota</taxon>
        <taxon>Viridiplantae</taxon>
        <taxon>Streptophyta</taxon>
        <taxon>Embryophyta</taxon>
        <taxon>Tracheophyta</taxon>
        <taxon>Spermatophyta</taxon>
        <taxon>Magnoliopsida</taxon>
        <taxon>eudicotyledons</taxon>
        <taxon>Gunneridae</taxon>
        <taxon>Pentapetalae</taxon>
        <taxon>asterids</taxon>
        <taxon>Ericales</taxon>
        <taxon>Theaceae</taxon>
        <taxon>Camellia</taxon>
    </lineage>
</organism>
<reference evidence="2 3" key="1">
    <citation type="journal article" date="2018" name="Proc. Natl. Acad. Sci. U.S.A.">
        <title>Draft genome sequence of Camellia sinensis var. sinensis provides insights into the evolution of the tea genome and tea quality.</title>
        <authorList>
            <person name="Wei C."/>
            <person name="Yang H."/>
            <person name="Wang S."/>
            <person name="Zhao J."/>
            <person name="Liu C."/>
            <person name="Gao L."/>
            <person name="Xia E."/>
            <person name="Lu Y."/>
            <person name="Tai Y."/>
            <person name="She G."/>
            <person name="Sun J."/>
            <person name="Cao H."/>
            <person name="Tong W."/>
            <person name="Gao Q."/>
            <person name="Li Y."/>
            <person name="Deng W."/>
            <person name="Jiang X."/>
            <person name="Wang W."/>
            <person name="Chen Q."/>
            <person name="Zhang S."/>
            <person name="Li H."/>
            <person name="Wu J."/>
            <person name="Wang P."/>
            <person name="Li P."/>
            <person name="Shi C."/>
            <person name="Zheng F."/>
            <person name="Jian J."/>
            <person name="Huang B."/>
            <person name="Shan D."/>
            <person name="Shi M."/>
            <person name="Fang C."/>
            <person name="Yue Y."/>
            <person name="Li F."/>
            <person name="Li D."/>
            <person name="Wei S."/>
            <person name="Han B."/>
            <person name="Jiang C."/>
            <person name="Yin Y."/>
            <person name="Xia T."/>
            <person name="Zhang Z."/>
            <person name="Bennetzen J.L."/>
            <person name="Zhao S."/>
            <person name="Wan X."/>
        </authorList>
    </citation>
    <scope>NUCLEOTIDE SEQUENCE [LARGE SCALE GENOMIC DNA]</scope>
    <source>
        <strain evidence="3">cv. Shuchazao</strain>
        <tissue evidence="2">Leaf</tissue>
    </source>
</reference>
<evidence type="ECO:0000313" key="3">
    <source>
        <dbReference type="Proteomes" id="UP000306102"/>
    </source>
</evidence>
<gene>
    <name evidence="2" type="ORF">TEA_017120</name>
</gene>